<dbReference type="Gene3D" id="3.90.550.10">
    <property type="entry name" value="Spore Coat Polysaccharide Biosynthesis Protein SpsA, Chain A"/>
    <property type="match status" value="1"/>
</dbReference>
<dbReference type="InterPro" id="IPR001173">
    <property type="entry name" value="Glyco_trans_2-like"/>
</dbReference>
<keyword evidence="2" id="KW-0808">Transferase</keyword>
<dbReference type="Proteomes" id="UP000580910">
    <property type="component" value="Unassembled WGS sequence"/>
</dbReference>
<dbReference type="InterPro" id="IPR029044">
    <property type="entry name" value="Nucleotide-diphossugar_trans"/>
</dbReference>
<evidence type="ECO:0000313" key="3">
    <source>
        <dbReference type="Proteomes" id="UP000580910"/>
    </source>
</evidence>
<gene>
    <name evidence="2" type="ORF">FB382_000129</name>
</gene>
<reference evidence="2 3" key="1">
    <citation type="submission" date="2020-07" db="EMBL/GenBank/DDBJ databases">
        <title>Sequencing the genomes of 1000 actinobacteria strains.</title>
        <authorList>
            <person name="Klenk H.-P."/>
        </authorList>
    </citation>
    <scope>NUCLEOTIDE SEQUENCE [LARGE SCALE GENOMIC DNA]</scope>
    <source>
        <strain evidence="2 3">DSM 21349</strain>
    </source>
</reference>
<dbReference type="AlphaFoldDB" id="A0A7W3P7W7"/>
<dbReference type="GO" id="GO:0016740">
    <property type="term" value="F:transferase activity"/>
    <property type="evidence" value="ECO:0007669"/>
    <property type="project" value="UniProtKB-KW"/>
</dbReference>
<organism evidence="2 3">
    <name type="scientific">Nocardioides ginsengisegetis</name>
    <dbReference type="NCBI Taxonomy" id="661491"/>
    <lineage>
        <taxon>Bacteria</taxon>
        <taxon>Bacillati</taxon>
        <taxon>Actinomycetota</taxon>
        <taxon>Actinomycetes</taxon>
        <taxon>Propionibacteriales</taxon>
        <taxon>Nocardioidaceae</taxon>
        <taxon>Nocardioides</taxon>
    </lineage>
</organism>
<evidence type="ECO:0000259" key="1">
    <source>
        <dbReference type="Pfam" id="PF00535"/>
    </source>
</evidence>
<dbReference type="CDD" id="cd02511">
    <property type="entry name" value="Beta4Glucosyltransferase"/>
    <property type="match status" value="1"/>
</dbReference>
<sequence length="280" mass="31585">MSPAKAPVTAVILTKNEERAIARCVAAASFCDQILVVDSHSTDCTVEIAEAAGATVLAFTWNGYYPKKKQWGMQHEAVRNDWVLHLDADEVVSGALAKEITAAVTNTDAGVVAYEARLAYFFAGRLLKHGHQVRKRILLDRRYVRFPEIDDLDAPGITEVEGHYQPVASGPVQTLTEQLLHDDPDPLSTWIERHNKYAGWEAHLRTHDEVRTRVRRARSLQGRIFDRLPGKPLGLFLYSFLVRLGFLDGRAGFDYAYAMAWYQWLINANVRESLEGRRGH</sequence>
<dbReference type="PANTHER" id="PTHR43630:SF2">
    <property type="entry name" value="GLYCOSYLTRANSFERASE"/>
    <property type="match status" value="1"/>
</dbReference>
<protein>
    <submittedName>
        <fullName evidence="2">Glycosyltransferase involved in cell wall biosynthesis</fullName>
    </submittedName>
</protein>
<dbReference type="EMBL" id="JACGXA010000001">
    <property type="protein sequence ID" value="MBA8801838.1"/>
    <property type="molecule type" value="Genomic_DNA"/>
</dbReference>
<accession>A0A7W3P7W7</accession>
<comment type="caution">
    <text evidence="2">The sequence shown here is derived from an EMBL/GenBank/DDBJ whole genome shotgun (WGS) entry which is preliminary data.</text>
</comment>
<dbReference type="Pfam" id="PF00535">
    <property type="entry name" value="Glycos_transf_2"/>
    <property type="match status" value="1"/>
</dbReference>
<dbReference type="PANTHER" id="PTHR43630">
    <property type="entry name" value="POLY-BETA-1,6-N-ACETYL-D-GLUCOSAMINE SYNTHASE"/>
    <property type="match status" value="1"/>
</dbReference>
<feature type="domain" description="Glycosyltransferase 2-like" evidence="1">
    <location>
        <begin position="10"/>
        <end position="116"/>
    </location>
</feature>
<dbReference type="RefSeq" id="WP_182535895.1">
    <property type="nucleotide sequence ID" value="NZ_JACGXA010000001.1"/>
</dbReference>
<dbReference type="SUPFAM" id="SSF53448">
    <property type="entry name" value="Nucleotide-diphospho-sugar transferases"/>
    <property type="match status" value="1"/>
</dbReference>
<proteinExistence type="predicted"/>
<evidence type="ECO:0000313" key="2">
    <source>
        <dbReference type="EMBL" id="MBA8801838.1"/>
    </source>
</evidence>
<keyword evidence="3" id="KW-1185">Reference proteome</keyword>
<name>A0A7W3P7W7_9ACTN</name>